<proteinExistence type="predicted"/>
<name>A0A6C0LQ75_9ZZZZ</name>
<dbReference type="EMBL" id="MN740556">
    <property type="protein sequence ID" value="QHU33036.1"/>
    <property type="molecule type" value="Genomic_DNA"/>
</dbReference>
<protein>
    <submittedName>
        <fullName evidence="1">Uncharacterized protein</fullName>
    </submittedName>
</protein>
<organism evidence="1">
    <name type="scientific">viral metagenome</name>
    <dbReference type="NCBI Taxonomy" id="1070528"/>
    <lineage>
        <taxon>unclassified sequences</taxon>
        <taxon>metagenomes</taxon>
        <taxon>organismal metagenomes</taxon>
    </lineage>
</organism>
<sequence>MNEIHSIMDEMNIRDIYQAYTEFINFNEDICPHIFNNLTMECFLKWVIKNNPNMRESVQKQIKDSKNHLND</sequence>
<reference evidence="1" key="1">
    <citation type="journal article" date="2020" name="Nature">
        <title>Giant virus diversity and host interactions through global metagenomics.</title>
        <authorList>
            <person name="Schulz F."/>
            <person name="Roux S."/>
            <person name="Paez-Espino D."/>
            <person name="Jungbluth S."/>
            <person name="Walsh D.A."/>
            <person name="Denef V.J."/>
            <person name="McMahon K.D."/>
            <person name="Konstantinidis K.T."/>
            <person name="Eloe-Fadrosh E.A."/>
            <person name="Kyrpides N.C."/>
            <person name="Woyke T."/>
        </authorList>
    </citation>
    <scope>NUCLEOTIDE SEQUENCE</scope>
    <source>
        <strain evidence="1">GVMAG-S-1014582-52</strain>
    </source>
</reference>
<evidence type="ECO:0000313" key="1">
    <source>
        <dbReference type="EMBL" id="QHU33036.1"/>
    </source>
</evidence>
<dbReference type="AlphaFoldDB" id="A0A6C0LQ75"/>
<accession>A0A6C0LQ75</accession>